<sequence>MADPLYACTNCGKDKKREDLTSKKVMFSGIGNNSTVFRSRTVDWLCENCLGEDKDYNYPRDMSRIERMKVARARRKQAG</sequence>
<dbReference type="RefSeq" id="YP_009204499.1">
    <property type="nucleotide sequence ID" value="NC_028865.1"/>
</dbReference>
<dbReference type="OrthoDB" id="23514at10239"/>
<dbReference type="EMBL" id="KR011062">
    <property type="protein sequence ID" value="AKJ71754.1"/>
    <property type="molecule type" value="Genomic_DNA"/>
</dbReference>
<evidence type="ECO:0000313" key="1">
    <source>
        <dbReference type="EMBL" id="AKJ71754.1"/>
    </source>
</evidence>
<dbReference type="GeneID" id="26631025"/>
<evidence type="ECO:0000313" key="2">
    <source>
        <dbReference type="Proteomes" id="UP000203853"/>
    </source>
</evidence>
<reference evidence="1 2" key="1">
    <citation type="journal article" date="2015" name="Appl. Environ. Microbiol.">
        <title>Three of a Kind: Genetically Similar Tsukamurella Phages TIN2, TIN3, and TIN4.</title>
        <authorList>
            <person name="Dyson Z.A."/>
            <person name="Tucci J."/>
            <person name="Seviour R.J."/>
            <person name="Petrovski S."/>
        </authorList>
    </citation>
    <scope>NUCLEOTIDE SEQUENCE [LARGE SCALE GENOMIC DNA]</scope>
</reference>
<proteinExistence type="predicted"/>
<protein>
    <submittedName>
        <fullName evidence="1">Uncharacterized protein</fullName>
    </submittedName>
</protein>
<accession>A0A0K0N5G6</accession>
<keyword evidence="2" id="KW-1185">Reference proteome</keyword>
<organism evidence="1 2">
    <name type="scientific">Tsukamurella phage TIN2</name>
    <dbReference type="NCBI Taxonomy" id="1636545"/>
    <lineage>
        <taxon>Viruses</taxon>
        <taxon>Duplodnaviria</taxon>
        <taxon>Heunggongvirae</taxon>
        <taxon>Uroviricota</taxon>
        <taxon>Caudoviricetes</taxon>
        <taxon>Tinduovirus</taxon>
        <taxon>Tinduovirus TIN2</taxon>
    </lineage>
</organism>
<dbReference type="KEGG" id="vg:26631025"/>
<dbReference type="Proteomes" id="UP000203853">
    <property type="component" value="Segment"/>
</dbReference>
<name>A0A0K0N5G6_9CAUD</name>
<gene>
    <name evidence="1" type="ORF">TIN2_64</name>
</gene>